<feature type="region of interest" description="Disordered" evidence="1">
    <location>
        <begin position="89"/>
        <end position="125"/>
    </location>
</feature>
<keyword evidence="3" id="KW-1185">Reference proteome</keyword>
<dbReference type="EMBL" id="LKEA01000024">
    <property type="protein sequence ID" value="ROV99076.1"/>
    <property type="molecule type" value="Genomic_DNA"/>
</dbReference>
<name>A0A423W6W0_9PEZI</name>
<protein>
    <submittedName>
        <fullName evidence="2">Uncharacterized protein</fullName>
    </submittedName>
</protein>
<proteinExistence type="predicted"/>
<evidence type="ECO:0000313" key="3">
    <source>
        <dbReference type="Proteomes" id="UP000283895"/>
    </source>
</evidence>
<feature type="compositionally biased region" description="Basic and acidic residues" evidence="1">
    <location>
        <begin position="89"/>
        <end position="107"/>
    </location>
</feature>
<feature type="compositionally biased region" description="Polar residues" evidence="1">
    <location>
        <begin position="23"/>
        <end position="32"/>
    </location>
</feature>
<gene>
    <name evidence="2" type="ORF">VMCG_06691</name>
</gene>
<dbReference type="Proteomes" id="UP000283895">
    <property type="component" value="Unassembled WGS sequence"/>
</dbReference>
<reference evidence="2 3" key="1">
    <citation type="submission" date="2015-09" db="EMBL/GenBank/DDBJ databases">
        <title>Host preference determinants of Valsa canker pathogens revealed by comparative genomics.</title>
        <authorList>
            <person name="Yin Z."/>
            <person name="Huang L."/>
        </authorList>
    </citation>
    <scope>NUCLEOTIDE SEQUENCE [LARGE SCALE GENOMIC DNA]</scope>
    <source>
        <strain evidence="2 3">03-1</strain>
    </source>
</reference>
<organism evidence="2 3">
    <name type="scientific">Cytospora schulzeri</name>
    <dbReference type="NCBI Taxonomy" id="448051"/>
    <lineage>
        <taxon>Eukaryota</taxon>
        <taxon>Fungi</taxon>
        <taxon>Dikarya</taxon>
        <taxon>Ascomycota</taxon>
        <taxon>Pezizomycotina</taxon>
        <taxon>Sordariomycetes</taxon>
        <taxon>Sordariomycetidae</taxon>
        <taxon>Diaporthales</taxon>
        <taxon>Cytosporaceae</taxon>
        <taxon>Cytospora</taxon>
    </lineage>
</organism>
<feature type="compositionally biased region" description="Basic residues" evidence="1">
    <location>
        <begin position="7"/>
        <end position="19"/>
    </location>
</feature>
<feature type="region of interest" description="Disordered" evidence="1">
    <location>
        <begin position="1"/>
        <end position="71"/>
    </location>
</feature>
<evidence type="ECO:0000313" key="2">
    <source>
        <dbReference type="EMBL" id="ROV99076.1"/>
    </source>
</evidence>
<feature type="compositionally biased region" description="Basic and acidic residues" evidence="1">
    <location>
        <begin position="52"/>
        <end position="71"/>
    </location>
</feature>
<sequence length="212" mass="24031">MGFWSKHFGKQTKVEKKKKGIENTETCNTPRGQNVEYRASERVKAVGMRPGNHAEKSKDIKKQEARTENWKRHERVAAEVNTWERARQREAAERRKAALGIKEDPKPSHSSHSNKMVPGTSPGRQKFGWGCQLSGNHATTGYYNASRGTYLGPERTTIKMQPGSHQDMWYNSARIPGKGLNNAGPLIGADGFDKEEEKWRGHPLYEAMLREV</sequence>
<evidence type="ECO:0000256" key="1">
    <source>
        <dbReference type="SAM" id="MobiDB-lite"/>
    </source>
</evidence>
<accession>A0A423W6W0</accession>
<comment type="caution">
    <text evidence="2">The sequence shown here is derived from an EMBL/GenBank/DDBJ whole genome shotgun (WGS) entry which is preliminary data.</text>
</comment>
<dbReference type="AlphaFoldDB" id="A0A423W6W0"/>